<dbReference type="InterPro" id="IPR034660">
    <property type="entry name" value="DinB/YfiT-like"/>
</dbReference>
<evidence type="ECO:0000256" key="2">
    <source>
        <dbReference type="ARBA" id="ARBA00022723"/>
    </source>
</evidence>
<evidence type="ECO:0000256" key="3">
    <source>
        <dbReference type="PIRSR" id="PIRSR607837-1"/>
    </source>
</evidence>
<dbReference type="Gene3D" id="1.20.120.450">
    <property type="entry name" value="dinb family like domain"/>
    <property type="match status" value="1"/>
</dbReference>
<evidence type="ECO:0000256" key="1">
    <source>
        <dbReference type="ARBA" id="ARBA00008635"/>
    </source>
</evidence>
<dbReference type="SUPFAM" id="SSF109854">
    <property type="entry name" value="DinB/YfiT-like putative metalloenzymes"/>
    <property type="match status" value="1"/>
</dbReference>
<comment type="caution">
    <text evidence="4">The sequence shown here is derived from an EMBL/GenBank/DDBJ whole genome shotgun (WGS) entry which is preliminary data.</text>
</comment>
<feature type="binding site" evidence="3">
    <location>
        <position position="129"/>
    </location>
    <ligand>
        <name>a divalent metal cation</name>
        <dbReference type="ChEBI" id="CHEBI:60240"/>
    </ligand>
</feature>
<gene>
    <name evidence="4" type="ORF">EV146_101379</name>
</gene>
<organism evidence="4 5">
    <name type="scientific">Mesobacillus foraminis</name>
    <dbReference type="NCBI Taxonomy" id="279826"/>
    <lineage>
        <taxon>Bacteria</taxon>
        <taxon>Bacillati</taxon>
        <taxon>Bacillota</taxon>
        <taxon>Bacilli</taxon>
        <taxon>Bacillales</taxon>
        <taxon>Bacillaceae</taxon>
        <taxon>Mesobacillus</taxon>
    </lineage>
</organism>
<dbReference type="InterPro" id="IPR007837">
    <property type="entry name" value="DinB"/>
</dbReference>
<protein>
    <submittedName>
        <fullName evidence="4">Putative damage-inducible protein DinB</fullName>
    </submittedName>
</protein>
<dbReference type="AlphaFoldDB" id="A0A4R2BLB4"/>
<dbReference type="GO" id="GO:0046872">
    <property type="term" value="F:metal ion binding"/>
    <property type="evidence" value="ECO:0007669"/>
    <property type="project" value="UniProtKB-KW"/>
</dbReference>
<sequence length="152" mass="17094">MAILDGFVAGWLSHRKALIELVETFEDQHLDYKPWDNAMSVSELVLHITGATGMFVQTVKNGTFTPPAEQKAVRTVNELKDIIQAETDQTKADLESLTEEQLAKTVEFYGMNMPGMVLLENGKDHEVHHKGQLFTYARLVGIETLPFFVSRS</sequence>
<accession>A0A4R2BLB4</accession>
<comment type="similarity">
    <text evidence="1">Belongs to the DinB family.</text>
</comment>
<evidence type="ECO:0000313" key="4">
    <source>
        <dbReference type="EMBL" id="TCN28048.1"/>
    </source>
</evidence>
<name>A0A4R2BLB4_9BACI</name>
<feature type="binding site" evidence="3">
    <location>
        <position position="47"/>
    </location>
    <ligand>
        <name>a divalent metal cation</name>
        <dbReference type="ChEBI" id="CHEBI:60240"/>
    </ligand>
</feature>
<feature type="binding site" evidence="3">
    <location>
        <position position="125"/>
    </location>
    <ligand>
        <name>a divalent metal cation</name>
        <dbReference type="ChEBI" id="CHEBI:60240"/>
    </ligand>
</feature>
<dbReference type="Proteomes" id="UP000295689">
    <property type="component" value="Unassembled WGS sequence"/>
</dbReference>
<evidence type="ECO:0000313" key="5">
    <source>
        <dbReference type="Proteomes" id="UP000295689"/>
    </source>
</evidence>
<proteinExistence type="inferred from homology"/>
<keyword evidence="2 3" id="KW-0479">Metal-binding</keyword>
<keyword evidence="5" id="KW-1185">Reference proteome</keyword>
<dbReference type="EMBL" id="SLVV01000001">
    <property type="protein sequence ID" value="TCN28048.1"/>
    <property type="molecule type" value="Genomic_DNA"/>
</dbReference>
<dbReference type="Pfam" id="PF05163">
    <property type="entry name" value="DinB"/>
    <property type="match status" value="1"/>
</dbReference>
<dbReference type="RefSeq" id="WP_132001175.1">
    <property type="nucleotide sequence ID" value="NZ_JABUHM010000006.1"/>
</dbReference>
<reference evidence="4 5" key="1">
    <citation type="journal article" date="2015" name="Stand. Genomic Sci.">
        <title>Genomic Encyclopedia of Bacterial and Archaeal Type Strains, Phase III: the genomes of soil and plant-associated and newly described type strains.</title>
        <authorList>
            <person name="Whitman W.B."/>
            <person name="Woyke T."/>
            <person name="Klenk H.P."/>
            <person name="Zhou Y."/>
            <person name="Lilburn T.G."/>
            <person name="Beck B.J."/>
            <person name="De Vos P."/>
            <person name="Vandamme P."/>
            <person name="Eisen J.A."/>
            <person name="Garrity G."/>
            <person name="Hugenholtz P."/>
            <person name="Kyrpides N.C."/>
        </authorList>
    </citation>
    <scope>NUCLEOTIDE SEQUENCE [LARGE SCALE GENOMIC DNA]</scope>
    <source>
        <strain evidence="4 5">CV53</strain>
    </source>
</reference>